<keyword evidence="3" id="KW-0347">Helicase</keyword>
<dbReference type="Gene3D" id="3.40.50.300">
    <property type="entry name" value="P-loop containing nucleotide triphosphate hydrolases"/>
    <property type="match status" value="2"/>
</dbReference>
<evidence type="ECO:0000259" key="7">
    <source>
        <dbReference type="PROSITE" id="PS51194"/>
    </source>
</evidence>
<keyword evidence="4" id="KW-0067">ATP-binding</keyword>
<evidence type="ECO:0000256" key="3">
    <source>
        <dbReference type="ARBA" id="ARBA00022806"/>
    </source>
</evidence>
<dbReference type="InterPro" id="IPR050615">
    <property type="entry name" value="ATP-dep_DNA_Helicase"/>
</dbReference>
<evidence type="ECO:0000313" key="9">
    <source>
        <dbReference type="Proteomes" id="UP000006622"/>
    </source>
</evidence>
<dbReference type="InterPro" id="IPR027417">
    <property type="entry name" value="P-loop_NTPase"/>
</dbReference>
<feature type="domain" description="Helicase C-terminal" evidence="7">
    <location>
        <begin position="743"/>
        <end position="901"/>
    </location>
</feature>
<dbReference type="Pfam" id="PF04851">
    <property type="entry name" value="ResIII"/>
    <property type="match status" value="1"/>
</dbReference>
<name>F7XN33_METZD</name>
<dbReference type="Pfam" id="PF00271">
    <property type="entry name" value="Helicase_C"/>
    <property type="match status" value="1"/>
</dbReference>
<keyword evidence="1" id="KW-0547">Nucleotide-binding</keyword>
<dbReference type="InterPro" id="IPR006935">
    <property type="entry name" value="Helicase/UvrB_N"/>
</dbReference>
<evidence type="ECO:0000256" key="5">
    <source>
        <dbReference type="SAM" id="MobiDB-lite"/>
    </source>
</evidence>
<dbReference type="RefSeq" id="WP_013898582.1">
    <property type="nucleotide sequence ID" value="NC_015676.1"/>
</dbReference>
<evidence type="ECO:0000256" key="1">
    <source>
        <dbReference type="ARBA" id="ARBA00022741"/>
    </source>
</evidence>
<dbReference type="PANTHER" id="PTHR11274">
    <property type="entry name" value="RAD25/XP-B DNA REPAIR HELICASE"/>
    <property type="match status" value="1"/>
</dbReference>
<sequence>MELNRDCDSGVNENEYRSQQQLKSHSTDKKSDAVNYSNEKEILQRIEDLLTDIIKKKTELQLDTFFNHLNDEHESYYNYGLGLFYLKQNDKKRSLKHLLFSYDQFKATDKYVSAAIACSKSIEQNPKNAELHRRMAEMHHQYGAYKKSLDSYLEAIEIYKQQREWTKIKNLCNIAESIDSNNPLICEMYGYAYKNTAGKKPEAISYYEKAKQIYLNCGQKKDAERCNKIMNEIMSSSRVQELDISYFTSYKRDNINTVAISDGIPVDEWINSNHTSSNVLKLAESDDMLLDYDIYKVDRSICLTLERTNGSYRQSYSKLEDFFLNLFFEMLSLRQESFNDSNKSFNYDEYYTVKSEFLEFRQIINQALGQAYMNQDSSSIGTIYTTPALSLLKKLLKSIDPDLNEVQLEYIEQAKHIAVPGSALFYLELFTQLKRKDIILKLQRYTSDYGYNEISGLIDIPVLLLKPWDHQLEAFKAWKNNRSRGIVEMATATGKTVVGFMAIENLVNTNQKNRKIIVRIIASSTAILNQWRRELIEKMGLMADPKLDYTSSIICKGAHINFQTVQLVMKRPESYACDLLIVDEVHHFAAESFRNALKVPTPRKMGLSATIEGKTKLDYLAKYLGPIIYRFDLESAIKADILPKFEWKLNVVYLSVTEEEDFEQISKQILSLFNQVSKDYATIRKISKSEITITNLYHFVRLTEIARYKKIGLPDEWKALQAKLQERRWIIHRSQPKINKAIELASYYLELKKKIILFVMDINTCDLVASELEKKYSNVYVAHSRMKDANRSILYFKKAASGILIGAKMLDEGIDIPDAEVGINVSSTESKLQLVQRLGRVLRKKENKIPIFHHFIGLPSTGSYVNYEDNIKFMEELSNIQDIALHLGVETEMNYETDQLLDVHNSAETMVHETNFGDKVGTLYLGNILKQFKEKEVHQTILRRLGLFDPDKKISDEEWRQIVREAFGIKDELYLNVPGYWWVLVIGDRNAKKISKLLKSRC</sequence>
<evidence type="ECO:0000313" key="8">
    <source>
        <dbReference type="EMBL" id="AEH61145.1"/>
    </source>
</evidence>
<dbReference type="InterPro" id="IPR011990">
    <property type="entry name" value="TPR-like_helical_dom_sf"/>
</dbReference>
<gene>
    <name evidence="8" type="ordered locus">Mzhil_1291</name>
</gene>
<dbReference type="PROSITE" id="PS51192">
    <property type="entry name" value="HELICASE_ATP_BIND_1"/>
    <property type="match status" value="1"/>
</dbReference>
<proteinExistence type="predicted"/>
<dbReference type="InterPro" id="IPR001650">
    <property type="entry name" value="Helicase_C-like"/>
</dbReference>
<accession>F7XN33</accession>
<feature type="region of interest" description="Disordered" evidence="5">
    <location>
        <begin position="1"/>
        <end position="33"/>
    </location>
</feature>
<dbReference type="SMART" id="SM00490">
    <property type="entry name" value="HELICc"/>
    <property type="match status" value="1"/>
</dbReference>
<evidence type="ECO:0000256" key="2">
    <source>
        <dbReference type="ARBA" id="ARBA00022801"/>
    </source>
</evidence>
<dbReference type="GO" id="GO:0005524">
    <property type="term" value="F:ATP binding"/>
    <property type="evidence" value="ECO:0007669"/>
    <property type="project" value="UniProtKB-KW"/>
</dbReference>
<evidence type="ECO:0000256" key="4">
    <source>
        <dbReference type="ARBA" id="ARBA00022840"/>
    </source>
</evidence>
<dbReference type="OrthoDB" id="11644at2157"/>
<dbReference type="Gene3D" id="1.25.40.10">
    <property type="entry name" value="Tetratricopeptide repeat domain"/>
    <property type="match status" value="1"/>
</dbReference>
<dbReference type="Proteomes" id="UP000006622">
    <property type="component" value="Chromosome"/>
</dbReference>
<dbReference type="GO" id="GO:0016787">
    <property type="term" value="F:hydrolase activity"/>
    <property type="evidence" value="ECO:0007669"/>
    <property type="project" value="UniProtKB-KW"/>
</dbReference>
<dbReference type="GO" id="GO:0004386">
    <property type="term" value="F:helicase activity"/>
    <property type="evidence" value="ECO:0007669"/>
    <property type="project" value="UniProtKB-KW"/>
</dbReference>
<dbReference type="PROSITE" id="PS51194">
    <property type="entry name" value="HELICASE_CTER"/>
    <property type="match status" value="1"/>
</dbReference>
<dbReference type="STRING" id="679901.Mzhil_1291"/>
<dbReference type="GO" id="GO:0140097">
    <property type="term" value="F:catalytic activity, acting on DNA"/>
    <property type="evidence" value="ECO:0007669"/>
    <property type="project" value="UniProtKB-ARBA"/>
</dbReference>
<dbReference type="InterPro" id="IPR014001">
    <property type="entry name" value="Helicase_ATP-bd"/>
</dbReference>
<evidence type="ECO:0000259" key="6">
    <source>
        <dbReference type="PROSITE" id="PS51192"/>
    </source>
</evidence>
<dbReference type="PANTHER" id="PTHR11274:SF0">
    <property type="entry name" value="GENERAL TRANSCRIPTION AND DNA REPAIR FACTOR IIH HELICASE SUBUNIT XPB"/>
    <property type="match status" value="1"/>
</dbReference>
<keyword evidence="2" id="KW-0378">Hydrolase</keyword>
<dbReference type="HOGENOM" id="CLU_011961_0_0_2"/>
<dbReference type="SMART" id="SM00487">
    <property type="entry name" value="DEXDc"/>
    <property type="match status" value="1"/>
</dbReference>
<dbReference type="KEGG" id="mzh:Mzhil_1291"/>
<dbReference type="EMBL" id="CP002101">
    <property type="protein sequence ID" value="AEH61145.1"/>
    <property type="molecule type" value="Genomic_DNA"/>
</dbReference>
<dbReference type="AlphaFoldDB" id="F7XN33"/>
<organism evidence="8 9">
    <name type="scientific">Methanosalsum zhilinae (strain DSM 4017 / NBRC 107636 / OCM 62 / WeN5)</name>
    <name type="common">Methanohalophilus zhilinae</name>
    <dbReference type="NCBI Taxonomy" id="679901"/>
    <lineage>
        <taxon>Archaea</taxon>
        <taxon>Methanobacteriati</taxon>
        <taxon>Methanobacteriota</taxon>
        <taxon>Stenosarchaea group</taxon>
        <taxon>Methanomicrobia</taxon>
        <taxon>Methanosarcinales</taxon>
        <taxon>Methanosarcinaceae</taxon>
        <taxon>Methanosalsum</taxon>
    </lineage>
</organism>
<reference evidence="8 9" key="1">
    <citation type="submission" date="2010-07" db="EMBL/GenBank/DDBJ databases">
        <title>The complete genome of Methanosalsum zhilinae DSM 4017.</title>
        <authorList>
            <consortium name="US DOE Joint Genome Institute (JGI-PGF)"/>
            <person name="Lucas S."/>
            <person name="Copeland A."/>
            <person name="Lapidus A."/>
            <person name="Glavina del Rio T."/>
            <person name="Dalin E."/>
            <person name="Tice H."/>
            <person name="Bruce D."/>
            <person name="Goodwin L."/>
            <person name="Pitluck S."/>
            <person name="Kyrpides N."/>
            <person name="Mavromatis K."/>
            <person name="Ovchinnikova G."/>
            <person name="Daligault H."/>
            <person name="Detter J.C."/>
            <person name="Han C."/>
            <person name="Tapia R."/>
            <person name="Larimer F."/>
            <person name="Land M."/>
            <person name="Hauser L."/>
            <person name="Markowitz V."/>
            <person name="Cheng J.-F."/>
            <person name="Hugenholtz P."/>
            <person name="Woyke T."/>
            <person name="Wu D."/>
            <person name="Spring S."/>
            <person name="Schueler E."/>
            <person name="Brambilla E."/>
            <person name="Klenk H.-P."/>
            <person name="Eisen J.A."/>
        </authorList>
    </citation>
    <scope>NUCLEOTIDE SEQUENCE [LARGE SCALE GENOMIC DNA]</scope>
    <source>
        <strain evidence="9">DSM 4017 / NBRC 107636 / OCM 62 / WeN5</strain>
    </source>
</reference>
<dbReference type="GeneID" id="10822927"/>
<dbReference type="GO" id="GO:0003677">
    <property type="term" value="F:DNA binding"/>
    <property type="evidence" value="ECO:0007669"/>
    <property type="project" value="InterPro"/>
</dbReference>
<dbReference type="SUPFAM" id="SSF52540">
    <property type="entry name" value="P-loop containing nucleoside triphosphate hydrolases"/>
    <property type="match status" value="1"/>
</dbReference>
<feature type="domain" description="Helicase ATP-binding" evidence="6">
    <location>
        <begin position="476"/>
        <end position="629"/>
    </location>
</feature>
<protein>
    <submittedName>
        <fullName evidence="8">Type III restriction protein res subunit</fullName>
    </submittedName>
</protein>
<dbReference type="CDD" id="cd17926">
    <property type="entry name" value="DEXHc_RE"/>
    <property type="match status" value="1"/>
</dbReference>
<keyword evidence="9" id="KW-1185">Reference proteome</keyword>
<dbReference type="SUPFAM" id="SSF48452">
    <property type="entry name" value="TPR-like"/>
    <property type="match status" value="1"/>
</dbReference>